<dbReference type="GO" id="GO:0000156">
    <property type="term" value="F:phosphorelay response regulator activity"/>
    <property type="evidence" value="ECO:0007669"/>
    <property type="project" value="InterPro"/>
</dbReference>
<evidence type="ECO:0000259" key="1">
    <source>
        <dbReference type="PROSITE" id="PS50930"/>
    </source>
</evidence>
<dbReference type="Gene3D" id="2.40.50.1020">
    <property type="entry name" value="LytTr DNA-binding domain"/>
    <property type="match status" value="1"/>
</dbReference>
<name>A0A931E0I9_9BACT</name>
<evidence type="ECO:0000313" key="2">
    <source>
        <dbReference type="EMBL" id="MBG9374853.1"/>
    </source>
</evidence>
<dbReference type="InterPro" id="IPR046947">
    <property type="entry name" value="LytR-like"/>
</dbReference>
<protein>
    <submittedName>
        <fullName evidence="2">LytTR family transcriptional regulator</fullName>
    </submittedName>
</protein>
<accession>A0A931E0I9</accession>
<dbReference type="PANTHER" id="PTHR37299:SF1">
    <property type="entry name" value="STAGE 0 SPORULATION PROTEIN A HOMOLOG"/>
    <property type="match status" value="1"/>
</dbReference>
<dbReference type="SMART" id="SM00850">
    <property type="entry name" value="LytTR"/>
    <property type="match status" value="1"/>
</dbReference>
<proteinExistence type="predicted"/>
<reference evidence="2" key="1">
    <citation type="submission" date="2020-11" db="EMBL/GenBank/DDBJ databases">
        <title>Bacterial whole genome sequence for Panacibacter sp. DH6.</title>
        <authorList>
            <person name="Le V."/>
            <person name="Ko S."/>
            <person name="Ahn C.-Y."/>
            <person name="Oh H.-M."/>
        </authorList>
    </citation>
    <scope>NUCLEOTIDE SEQUENCE</scope>
    <source>
        <strain evidence="2">DH6</strain>
    </source>
</reference>
<comment type="caution">
    <text evidence="2">The sequence shown here is derived from an EMBL/GenBank/DDBJ whole genome shotgun (WGS) entry which is preliminary data.</text>
</comment>
<dbReference type="Pfam" id="PF04397">
    <property type="entry name" value="LytTR"/>
    <property type="match status" value="1"/>
</dbReference>
<dbReference type="GO" id="GO:0003677">
    <property type="term" value="F:DNA binding"/>
    <property type="evidence" value="ECO:0007669"/>
    <property type="project" value="InterPro"/>
</dbReference>
<sequence>MIPPTLTNGFAQRKLTATGMANSSFTGEQGLQVFILSKHSDTVSVLLCGLRDIKFVNVCRVHDDLTGMMSMHTYNNAVLFVDATIMSEETVRQVKTAVPSILIVVLKQKDMVPGIFYKDVFSYLNSPVVFGDLFSVMSNALQYCSQRGKAMMRNRDFVLIKSEYRLLKIRLADILFVEGMKDYVKIWLKDKNAPVTTLQNLKEFEAKLPADNFIRVHKSYIVALQHIDCIARNEIVIGNHSIPVGDAFRNGLNGFILSHS</sequence>
<dbReference type="InterPro" id="IPR007492">
    <property type="entry name" value="LytTR_DNA-bd_dom"/>
</dbReference>
<dbReference type="RefSeq" id="WP_196988942.1">
    <property type="nucleotide sequence ID" value="NZ_JADWYR010000001.1"/>
</dbReference>
<dbReference type="PANTHER" id="PTHR37299">
    <property type="entry name" value="TRANSCRIPTIONAL REGULATOR-RELATED"/>
    <property type="match status" value="1"/>
</dbReference>
<dbReference type="EMBL" id="JADWYR010000001">
    <property type="protein sequence ID" value="MBG9374853.1"/>
    <property type="molecule type" value="Genomic_DNA"/>
</dbReference>
<evidence type="ECO:0000313" key="3">
    <source>
        <dbReference type="Proteomes" id="UP000628448"/>
    </source>
</evidence>
<dbReference type="Proteomes" id="UP000628448">
    <property type="component" value="Unassembled WGS sequence"/>
</dbReference>
<dbReference type="PROSITE" id="PS50930">
    <property type="entry name" value="HTH_LYTTR"/>
    <property type="match status" value="1"/>
</dbReference>
<feature type="domain" description="HTH LytTR-type" evidence="1">
    <location>
        <begin position="158"/>
        <end position="258"/>
    </location>
</feature>
<keyword evidence="3" id="KW-1185">Reference proteome</keyword>
<organism evidence="2 3">
    <name type="scientific">Panacibacter microcysteis</name>
    <dbReference type="NCBI Taxonomy" id="2793269"/>
    <lineage>
        <taxon>Bacteria</taxon>
        <taxon>Pseudomonadati</taxon>
        <taxon>Bacteroidota</taxon>
        <taxon>Chitinophagia</taxon>
        <taxon>Chitinophagales</taxon>
        <taxon>Chitinophagaceae</taxon>
        <taxon>Panacibacter</taxon>
    </lineage>
</organism>
<dbReference type="AlphaFoldDB" id="A0A931E0I9"/>
<gene>
    <name evidence="2" type="ORF">I5907_01290</name>
</gene>